<dbReference type="Pfam" id="PF00487">
    <property type="entry name" value="FA_desaturase"/>
    <property type="match status" value="1"/>
</dbReference>
<feature type="transmembrane region" description="Helical" evidence="1">
    <location>
        <begin position="171"/>
        <end position="195"/>
    </location>
</feature>
<dbReference type="GO" id="GO:0006629">
    <property type="term" value="P:lipid metabolic process"/>
    <property type="evidence" value="ECO:0007669"/>
    <property type="project" value="InterPro"/>
</dbReference>
<evidence type="ECO:0000313" key="4">
    <source>
        <dbReference type="Proteomes" id="UP000002383"/>
    </source>
</evidence>
<keyword evidence="1" id="KW-0472">Membrane</keyword>
<evidence type="ECO:0000256" key="1">
    <source>
        <dbReference type="SAM" id="Phobius"/>
    </source>
</evidence>
<dbReference type="RefSeq" id="WP_012639610.1">
    <property type="nucleotide sequence ID" value="NC_011901.1"/>
</dbReference>
<sequence length="332" mass="38094">MPRIWRYEDGRWPNLAALTYCLAAYAGGLALITQGSLLLALPGILLLAHGLVIGAYLIHECAHNTILRDNRWNARLGENLSWLVGSAYGDYEGIRHKHFRHHVDRADIVAFDFRVHLQRHPALLRVIQTLEWFYIPAVDLLMHALVLILPFTLPSRRQRRTRVIGVLLTRLAFFGLIAALSPMALIYYAIAYLLFLHVLRFMDVHQHTYPLFEHLEQAQGESTPAFDRAHEERNTYSNLVSVRHPWMNLLTLNFGYHNAHHTRPTEPWYRLPALHRRLYGDQTDRVLPVGRLLGAYHRHRVARVLHADPPDRPVGDPSGFVGVVGVSFLTAH</sequence>
<dbReference type="eggNOG" id="COG3239">
    <property type="taxonomic scope" value="Bacteria"/>
</dbReference>
<evidence type="ECO:0000259" key="2">
    <source>
        <dbReference type="Pfam" id="PF00487"/>
    </source>
</evidence>
<reference evidence="3 4" key="1">
    <citation type="journal article" date="2011" name="Stand. Genomic Sci.">
        <title>Complete genome sequence of 'Thioalkalivibrio sulfidophilus' HL-EbGr7.</title>
        <authorList>
            <person name="Muyzer G."/>
            <person name="Sorokin D.Y."/>
            <person name="Mavromatis K."/>
            <person name="Lapidus A."/>
            <person name="Clum A."/>
            <person name="Ivanova N."/>
            <person name="Pati A."/>
            <person name="d'Haeseleer P."/>
            <person name="Woyke T."/>
            <person name="Kyrpides N.C."/>
        </authorList>
    </citation>
    <scope>NUCLEOTIDE SEQUENCE [LARGE SCALE GENOMIC DNA]</scope>
    <source>
        <strain evidence="3 4">HL-EbGR7</strain>
    </source>
</reference>
<feature type="transmembrane region" description="Helical" evidence="1">
    <location>
        <begin position="132"/>
        <end position="151"/>
    </location>
</feature>
<name>B8GQ01_THISH</name>
<gene>
    <name evidence="3" type="ordered locus">Tgr7_3079</name>
</gene>
<dbReference type="OrthoDB" id="634389at2"/>
<accession>B8GQ01</accession>
<keyword evidence="1" id="KW-1133">Transmembrane helix</keyword>
<dbReference type="EMBL" id="CP001339">
    <property type="protein sequence ID" value="ACL74148.1"/>
    <property type="molecule type" value="Genomic_DNA"/>
</dbReference>
<dbReference type="KEGG" id="tgr:Tgr7_3079"/>
<protein>
    <submittedName>
        <fullName evidence="3">Fatty acid desaturase</fullName>
    </submittedName>
</protein>
<dbReference type="InterPro" id="IPR005804">
    <property type="entry name" value="FA_desaturase_dom"/>
</dbReference>
<dbReference type="STRING" id="396588.Tgr7_3079"/>
<feature type="domain" description="Fatty acid desaturase" evidence="2">
    <location>
        <begin position="39"/>
        <end position="285"/>
    </location>
</feature>
<dbReference type="Proteomes" id="UP000002383">
    <property type="component" value="Chromosome"/>
</dbReference>
<dbReference type="AlphaFoldDB" id="B8GQ01"/>
<dbReference type="HOGENOM" id="CLU_816041_0_0_6"/>
<feature type="transmembrane region" description="Helical" evidence="1">
    <location>
        <begin position="38"/>
        <end position="58"/>
    </location>
</feature>
<evidence type="ECO:0000313" key="3">
    <source>
        <dbReference type="EMBL" id="ACL74148.1"/>
    </source>
</evidence>
<organism evidence="3 4">
    <name type="scientific">Thioalkalivibrio sulfidiphilus (strain HL-EbGR7)</name>
    <dbReference type="NCBI Taxonomy" id="396588"/>
    <lineage>
        <taxon>Bacteria</taxon>
        <taxon>Pseudomonadati</taxon>
        <taxon>Pseudomonadota</taxon>
        <taxon>Gammaproteobacteria</taxon>
        <taxon>Chromatiales</taxon>
        <taxon>Ectothiorhodospiraceae</taxon>
        <taxon>Thioalkalivibrio</taxon>
    </lineage>
</organism>
<proteinExistence type="predicted"/>
<keyword evidence="4" id="KW-1185">Reference proteome</keyword>
<feature type="transmembrane region" description="Helical" evidence="1">
    <location>
        <begin position="12"/>
        <end position="32"/>
    </location>
</feature>
<keyword evidence="1" id="KW-0812">Transmembrane</keyword>